<dbReference type="SUPFAM" id="SSF56112">
    <property type="entry name" value="Protein kinase-like (PK-like)"/>
    <property type="match status" value="1"/>
</dbReference>
<evidence type="ECO:0000313" key="2">
    <source>
        <dbReference type="Proteomes" id="UP001642482"/>
    </source>
</evidence>
<dbReference type="Proteomes" id="UP001642482">
    <property type="component" value="Unassembled WGS sequence"/>
</dbReference>
<protein>
    <recommendedName>
        <fullName evidence="3">Protein kinase domain-containing protein</fullName>
    </recommendedName>
</protein>
<dbReference type="Gene3D" id="3.30.200.20">
    <property type="entry name" value="Phosphorylase Kinase, domain 1"/>
    <property type="match status" value="1"/>
</dbReference>
<proteinExistence type="predicted"/>
<dbReference type="Gene3D" id="1.10.510.10">
    <property type="entry name" value="Transferase(Phosphotransferase) domain 1"/>
    <property type="match status" value="1"/>
</dbReference>
<dbReference type="InterPro" id="IPR011009">
    <property type="entry name" value="Kinase-like_dom_sf"/>
</dbReference>
<sequence length="212" mass="24269">MTEDYEDLEKYDVGGFHPIHIYETLGENGRYLVLNKLDYGGYGTTFVLKILWSSSRTSTKLSEDELFDIIGEPRINYVLTFPGVARTASVPDYLVQTFFIEGLASKYGMDQICFVDFGESFPTTNPPPHLGISAVYQPPNLLVRRFLEETSLEEMMDYFVNSEDSKSSYRSLMAMSETEHKLPVDLPSKILQYDPAKRLSVEKVLEHKMFKT</sequence>
<accession>A0ABP0CKC9</accession>
<comment type="caution">
    <text evidence="1">The sequence shown here is derived from an EMBL/GenBank/DDBJ whole genome shotgun (WGS) entry which is preliminary data.</text>
</comment>
<organism evidence="1 2">
    <name type="scientific">Sporothrix eucalyptigena</name>
    <dbReference type="NCBI Taxonomy" id="1812306"/>
    <lineage>
        <taxon>Eukaryota</taxon>
        <taxon>Fungi</taxon>
        <taxon>Dikarya</taxon>
        <taxon>Ascomycota</taxon>
        <taxon>Pezizomycotina</taxon>
        <taxon>Sordariomycetes</taxon>
        <taxon>Sordariomycetidae</taxon>
        <taxon>Ophiostomatales</taxon>
        <taxon>Ophiostomataceae</taxon>
        <taxon>Sporothrix</taxon>
    </lineage>
</organism>
<evidence type="ECO:0008006" key="3">
    <source>
        <dbReference type="Google" id="ProtNLM"/>
    </source>
</evidence>
<evidence type="ECO:0000313" key="1">
    <source>
        <dbReference type="EMBL" id="CAK7232552.1"/>
    </source>
</evidence>
<gene>
    <name evidence="1" type="ORF">SEUCBS140593_008299</name>
</gene>
<dbReference type="EMBL" id="CAWUHD010000113">
    <property type="protein sequence ID" value="CAK7232552.1"/>
    <property type="molecule type" value="Genomic_DNA"/>
</dbReference>
<keyword evidence="2" id="KW-1185">Reference proteome</keyword>
<name>A0ABP0CKC9_9PEZI</name>
<reference evidence="1 2" key="1">
    <citation type="submission" date="2024-01" db="EMBL/GenBank/DDBJ databases">
        <authorList>
            <person name="Allen C."/>
            <person name="Tagirdzhanova G."/>
        </authorList>
    </citation>
    <scope>NUCLEOTIDE SEQUENCE [LARGE SCALE GENOMIC DNA]</scope>
</reference>